<feature type="signal peptide" evidence="1">
    <location>
        <begin position="1"/>
        <end position="25"/>
    </location>
</feature>
<dbReference type="AlphaFoldDB" id="A0A077YAI4"/>
<organism evidence="2 5">
    <name type="scientific">Plasmodium yoelii</name>
    <dbReference type="NCBI Taxonomy" id="5861"/>
    <lineage>
        <taxon>Eukaryota</taxon>
        <taxon>Sar</taxon>
        <taxon>Alveolata</taxon>
        <taxon>Apicomplexa</taxon>
        <taxon>Aconoidasida</taxon>
        <taxon>Haemosporida</taxon>
        <taxon>Plasmodiidae</taxon>
        <taxon>Plasmodium</taxon>
        <taxon>Plasmodium (Vinckeia)</taxon>
    </lineage>
</organism>
<dbReference type="Proteomes" id="UP000072904">
    <property type="component" value="Chromosome 13"/>
</dbReference>
<keyword evidence="1" id="KW-0732">Signal</keyword>
<dbReference type="VEuPathDB" id="PlasmoDB:PY17X_1371400"/>
<dbReference type="RefSeq" id="XP_728127.2">
    <property type="nucleotide sequence ID" value="XM_723034.2"/>
</dbReference>
<dbReference type="VEuPathDB" id="PlasmoDB:PY07295"/>
<protein>
    <submittedName>
        <fullName evidence="2">Fam-a protein</fullName>
    </submittedName>
</protein>
<dbReference type="EMBL" id="LM993667">
    <property type="protein sequence ID" value="VTZ81081.1"/>
    <property type="molecule type" value="Genomic_DNA"/>
</dbReference>
<accession>A0A077YAI4</accession>
<dbReference type="NCBIfam" id="TIGR01599">
    <property type="entry name" value="PYST-A"/>
    <property type="match status" value="1"/>
</dbReference>
<proteinExistence type="predicted"/>
<feature type="chain" id="PRO_5014502000" evidence="1">
    <location>
        <begin position="26"/>
        <end position="307"/>
    </location>
</feature>
<reference evidence="2" key="3">
    <citation type="submission" date="2014-05" db="EMBL/GenBank/DDBJ databases">
        <authorList>
            <person name="Aslett A.Martin."/>
            <person name="De Silva Nishadi"/>
        </authorList>
    </citation>
    <scope>NUCLEOTIDE SEQUENCE</scope>
    <source>
        <strain evidence="2">YM</strain>
    </source>
</reference>
<sequence>MNKGYIKIIFSLLSMLICMSDNILASEDTPEVSALRKYSLRSKARRNAALRKLIPHNISPYELYEQNIHLLCTKSKEIKKATKLMDEAVTFLQKYATITRNFCLYNRFENDVFLYFSKYSNPDVGKLEFKIPVPDAYEDIINLLWNPNGIHNFCSDFVSGKFVRVYDPSLAIMQHRYINNAQSTQGYVYFLAKKVDVSEDKTIIAMASANINDRNPSNKKYKNEIVKSANSFKIDIDSEDDIRNGNLIKMFINLSGFVIKKEDTHIDITHIDSIECNCPNVPWWYIQRAKAIKMLDFSKLQQLFDAE</sequence>
<dbReference type="VEuPathDB" id="PlasmoDB:Py17XNL_001303543"/>
<dbReference type="GeneID" id="3800336"/>
<name>A0A077YAI4_PLAYE</name>
<evidence type="ECO:0000313" key="2">
    <source>
        <dbReference type="EMBL" id="CDU20323.1"/>
    </source>
</evidence>
<evidence type="ECO:0000313" key="3">
    <source>
        <dbReference type="EMBL" id="VTZ81081.1"/>
    </source>
</evidence>
<dbReference type="VEuPathDB" id="PlasmoDB:PYYM_1367700"/>
<gene>
    <name evidence="3" type="ORF">PY17X_1371400</name>
    <name evidence="2" type="ORF">PYYM_1367700</name>
</gene>
<reference evidence="3" key="4">
    <citation type="submission" date="2019-05" db="EMBL/GenBank/DDBJ databases">
        <authorList>
            <consortium name="Pathogen Informatics"/>
        </authorList>
    </citation>
    <scope>NUCLEOTIDE SEQUENCE</scope>
    <source>
        <strain evidence="3">17X</strain>
    </source>
</reference>
<dbReference type="EMBL" id="LK934641">
    <property type="protein sequence ID" value="CDU20323.1"/>
    <property type="molecule type" value="Genomic_DNA"/>
</dbReference>
<reference evidence="3" key="2">
    <citation type="submission" date="2014-05" db="EMBL/GenBank/DDBJ databases">
        <authorList>
            <person name="Aslett M.A."/>
            <person name="De Silva N."/>
        </authorList>
    </citation>
    <scope>NUCLEOTIDE SEQUENCE</scope>
    <source>
        <strain evidence="3">17X</strain>
    </source>
</reference>
<evidence type="ECO:0000256" key="1">
    <source>
        <dbReference type="SAM" id="SignalP"/>
    </source>
</evidence>
<dbReference type="KEGG" id="pyo:PY17X_1371400"/>
<dbReference type="InterPro" id="IPR006486">
    <property type="entry name" value="PYST_A"/>
</dbReference>
<dbReference type="OMA" id="NCPNVPW"/>
<reference evidence="4 5" key="1">
    <citation type="journal article" date="2014" name="BMC Biol.">
        <title>A comprehensive evaluation of rodent malaria parasite genomes and gene expression.</title>
        <authorList>
            <person name="Otto T.D."/>
            <person name="Bohme U."/>
            <person name="Jackson A.P."/>
            <person name="Hunt M."/>
            <person name="Franke-Fayard B."/>
            <person name="Hoeijmakers W.A."/>
            <person name="Religa A.A."/>
            <person name="Robertson L."/>
            <person name="Sanders M."/>
            <person name="Ogun S.A."/>
            <person name="Cunningham D."/>
            <person name="Erhart A."/>
            <person name="Billker O."/>
            <person name="Khan S.M."/>
            <person name="Stunnenberg H.G."/>
            <person name="Langhorne J."/>
            <person name="Holder A.A."/>
            <person name="Waters A.P."/>
            <person name="Newbold C.I."/>
            <person name="Pain A."/>
            <person name="Berriman M."/>
            <person name="Janse C.J."/>
        </authorList>
    </citation>
    <scope>NUCLEOTIDE SEQUENCE [LARGE SCALE GENOMIC DNA]</scope>
    <source>
        <strain evidence="3 4">17X</strain>
        <strain evidence="2 5">YM</strain>
    </source>
</reference>
<dbReference type="OrthoDB" id="371549at2759"/>
<dbReference type="SUPFAM" id="SSF55961">
    <property type="entry name" value="Bet v1-like"/>
    <property type="match status" value="1"/>
</dbReference>
<evidence type="ECO:0000313" key="4">
    <source>
        <dbReference type="Proteomes" id="UP000072874"/>
    </source>
</evidence>
<evidence type="ECO:0000313" key="5">
    <source>
        <dbReference type="Proteomes" id="UP000072904"/>
    </source>
</evidence>
<dbReference type="Proteomes" id="UP000072874">
    <property type="component" value="Chromosome 13"/>
</dbReference>